<feature type="compositionally biased region" description="Basic and acidic residues" evidence="1">
    <location>
        <begin position="325"/>
        <end position="339"/>
    </location>
</feature>
<dbReference type="InterPro" id="IPR025558">
    <property type="entry name" value="DUF4283"/>
</dbReference>
<organism evidence="3 4">
    <name type="scientific">Linum tenue</name>
    <dbReference type="NCBI Taxonomy" id="586396"/>
    <lineage>
        <taxon>Eukaryota</taxon>
        <taxon>Viridiplantae</taxon>
        <taxon>Streptophyta</taxon>
        <taxon>Embryophyta</taxon>
        <taxon>Tracheophyta</taxon>
        <taxon>Spermatophyta</taxon>
        <taxon>Magnoliopsida</taxon>
        <taxon>eudicotyledons</taxon>
        <taxon>Gunneridae</taxon>
        <taxon>Pentapetalae</taxon>
        <taxon>rosids</taxon>
        <taxon>fabids</taxon>
        <taxon>Malpighiales</taxon>
        <taxon>Linaceae</taxon>
        <taxon>Linum</taxon>
    </lineage>
</organism>
<proteinExistence type="predicted"/>
<evidence type="ECO:0000256" key="1">
    <source>
        <dbReference type="SAM" id="MobiDB-lite"/>
    </source>
</evidence>
<feature type="compositionally biased region" description="Basic and acidic residues" evidence="1">
    <location>
        <begin position="264"/>
        <end position="273"/>
    </location>
</feature>
<feature type="region of interest" description="Disordered" evidence="1">
    <location>
        <begin position="213"/>
        <end position="453"/>
    </location>
</feature>
<feature type="domain" description="DUF4283" evidence="2">
    <location>
        <begin position="26"/>
        <end position="104"/>
    </location>
</feature>
<name>A0AAV0NTZ1_9ROSI</name>
<dbReference type="InterPro" id="IPR040256">
    <property type="entry name" value="At4g02000-like"/>
</dbReference>
<dbReference type="EMBL" id="CAMGYJ010000008">
    <property type="protein sequence ID" value="CAI0462099.1"/>
    <property type="molecule type" value="Genomic_DNA"/>
</dbReference>
<sequence length="453" mass="50284">MEEEDPLCPPILFTAAEERKFCRAYRSALVVKVLGKSVSYTGISNRLNVIWAKAGGIQVASIKNGYYLVRFTSGMDYERATTGGPWMIGDNYLTVHMWDKGFNPYNHEISSTLVWARLLDLPAHYFHPEAMMKIAQRIGKPLWVDHATSTGARLDYARVCVQVDLQKPLLSQFKIHGIKYFIQYEGLDNICLQCGTYSARSYCACSPQRQMEQEKENTTEPPVPSDPTGDHSSPSPPEKEQVYGDWMIAKKKSKARKVAQQGRADQRDQRGLEHAASGKGGSRFSVLNVEEDVVTPKEVSATEGLRPYVNSKEAASRVPSQNTKWQEKPGGKRPGKEHVNIATHPSQPSQREADQRSSPSVRDSRTVNKLPMQQENRELTPELVSSSHALKFATGEVAQPVVPKENDQRSRPPASPPENGEMGMEIEGTVRDTDPSPVNIRASPSNGAPTPLA</sequence>
<keyword evidence="4" id="KW-1185">Reference proteome</keyword>
<evidence type="ECO:0000313" key="4">
    <source>
        <dbReference type="Proteomes" id="UP001154282"/>
    </source>
</evidence>
<comment type="caution">
    <text evidence="3">The sequence shown here is derived from an EMBL/GenBank/DDBJ whole genome shotgun (WGS) entry which is preliminary data.</text>
</comment>
<gene>
    <name evidence="3" type="ORF">LITE_LOCUS35219</name>
</gene>
<evidence type="ECO:0000259" key="2">
    <source>
        <dbReference type="Pfam" id="PF14111"/>
    </source>
</evidence>
<reference evidence="3" key="1">
    <citation type="submission" date="2022-08" db="EMBL/GenBank/DDBJ databases">
        <authorList>
            <person name="Gutierrez-Valencia J."/>
        </authorList>
    </citation>
    <scope>NUCLEOTIDE SEQUENCE</scope>
</reference>
<dbReference type="AlphaFoldDB" id="A0AAV0NTZ1"/>
<dbReference type="Pfam" id="PF14111">
    <property type="entry name" value="DUF4283"/>
    <property type="match status" value="1"/>
</dbReference>
<protein>
    <recommendedName>
        <fullName evidence="2">DUF4283 domain-containing protein</fullName>
    </recommendedName>
</protein>
<evidence type="ECO:0000313" key="3">
    <source>
        <dbReference type="EMBL" id="CAI0462099.1"/>
    </source>
</evidence>
<accession>A0AAV0NTZ1</accession>
<feature type="compositionally biased region" description="Polar residues" evidence="1">
    <location>
        <begin position="343"/>
        <end position="361"/>
    </location>
</feature>
<dbReference type="PANTHER" id="PTHR31286:SF99">
    <property type="entry name" value="DUF4283 DOMAIN-CONTAINING PROTEIN"/>
    <property type="match status" value="1"/>
</dbReference>
<feature type="compositionally biased region" description="Polar residues" evidence="1">
    <location>
        <begin position="442"/>
        <end position="453"/>
    </location>
</feature>
<dbReference type="Proteomes" id="UP001154282">
    <property type="component" value="Unassembled WGS sequence"/>
</dbReference>
<dbReference type="PANTHER" id="PTHR31286">
    <property type="entry name" value="GLYCINE-RICH CELL WALL STRUCTURAL PROTEIN 1.8-LIKE"/>
    <property type="match status" value="1"/>
</dbReference>